<protein>
    <recommendedName>
        <fullName evidence="4">Transposase</fullName>
    </recommendedName>
</protein>
<reference evidence="3" key="1">
    <citation type="journal article" date="2021" name="Proc. Natl. Acad. Sci. U.S.A.">
        <title>A Catalog of Tens of Thousands of Viruses from Human Metagenomes Reveals Hidden Associations with Chronic Diseases.</title>
        <authorList>
            <person name="Tisza M.J."/>
            <person name="Buck C.B."/>
        </authorList>
    </citation>
    <scope>NUCLEOTIDE SEQUENCE</scope>
    <source>
        <strain evidence="3">Ct2QJ10</strain>
    </source>
</reference>
<name>A0A8S5P8R8_9CAUD</name>
<evidence type="ECO:0000256" key="2">
    <source>
        <dbReference type="SAM" id="MobiDB-lite"/>
    </source>
</evidence>
<keyword evidence="1" id="KW-0175">Coiled coil</keyword>
<organism evidence="3">
    <name type="scientific">Siphoviridae sp. ct2QJ10</name>
    <dbReference type="NCBI Taxonomy" id="2825315"/>
    <lineage>
        <taxon>Viruses</taxon>
        <taxon>Duplodnaviria</taxon>
        <taxon>Heunggongvirae</taxon>
        <taxon>Uroviricota</taxon>
        <taxon>Caudoviricetes</taxon>
    </lineage>
</organism>
<feature type="coiled-coil region" evidence="1">
    <location>
        <begin position="128"/>
        <end position="155"/>
    </location>
</feature>
<dbReference type="EMBL" id="BK015358">
    <property type="protein sequence ID" value="DAE03064.1"/>
    <property type="molecule type" value="Genomic_DNA"/>
</dbReference>
<evidence type="ECO:0000313" key="3">
    <source>
        <dbReference type="EMBL" id="DAE03064.1"/>
    </source>
</evidence>
<feature type="compositionally biased region" description="Basic and acidic residues" evidence="2">
    <location>
        <begin position="49"/>
        <end position="66"/>
    </location>
</feature>
<evidence type="ECO:0008006" key="4">
    <source>
        <dbReference type="Google" id="ProtNLM"/>
    </source>
</evidence>
<sequence>MAEVSCVPGSTANCQIHKKREGKNMDNTAGKEWRKKLFDILEGIDELIPQEREQPKQEKMPRKDVQILKNPKYSGRGRQYTSDFKELCVYLHKVEKVTFEDLTAQYGVSKATITKWCKDKEYRDSLDTAKMRKHVEQVEKENKKLKEENIFLKRTFNFMFAKQEKGSEAV</sequence>
<evidence type="ECO:0000256" key="1">
    <source>
        <dbReference type="SAM" id="Coils"/>
    </source>
</evidence>
<dbReference type="InterPro" id="IPR009057">
    <property type="entry name" value="Homeodomain-like_sf"/>
</dbReference>
<proteinExistence type="predicted"/>
<feature type="region of interest" description="Disordered" evidence="2">
    <location>
        <begin position="49"/>
        <end position="71"/>
    </location>
</feature>
<dbReference type="SUPFAM" id="SSF46689">
    <property type="entry name" value="Homeodomain-like"/>
    <property type="match status" value="1"/>
</dbReference>
<dbReference type="Gene3D" id="1.10.10.60">
    <property type="entry name" value="Homeodomain-like"/>
    <property type="match status" value="1"/>
</dbReference>
<accession>A0A8S5P8R8</accession>